<evidence type="ECO:0000256" key="13">
    <source>
        <dbReference type="ARBA" id="ARBA00023075"/>
    </source>
</evidence>
<keyword evidence="13" id="KW-0830">Ubiquinone</keyword>
<evidence type="ECO:0000256" key="4">
    <source>
        <dbReference type="ARBA" id="ARBA00021008"/>
    </source>
</evidence>
<evidence type="ECO:0000256" key="15">
    <source>
        <dbReference type="ARBA" id="ARBA00023136"/>
    </source>
</evidence>
<dbReference type="InterPro" id="IPR050175">
    <property type="entry name" value="Complex_I_Subunit_2"/>
</dbReference>
<evidence type="ECO:0000313" key="20">
    <source>
        <dbReference type="EMBL" id="AKE36675.1"/>
    </source>
</evidence>
<evidence type="ECO:0000256" key="7">
    <source>
        <dbReference type="ARBA" id="ARBA00022692"/>
    </source>
</evidence>
<dbReference type="PANTHER" id="PTHR46552">
    <property type="entry name" value="NADH-UBIQUINONE OXIDOREDUCTASE CHAIN 2"/>
    <property type="match status" value="1"/>
</dbReference>
<feature type="transmembrane region" description="Helical" evidence="18">
    <location>
        <begin position="326"/>
        <end position="349"/>
    </location>
</feature>
<keyword evidence="8" id="KW-0999">Mitochondrion inner membrane</keyword>
<dbReference type="PANTHER" id="PTHR46552:SF1">
    <property type="entry name" value="NADH-UBIQUINONE OXIDOREDUCTASE CHAIN 2"/>
    <property type="match status" value="1"/>
</dbReference>
<comment type="subcellular location">
    <subcellularLocation>
        <location evidence="1">Mitochondrion inner membrane</location>
        <topology evidence="1">Multi-pass membrane protein</topology>
    </subcellularLocation>
</comment>
<evidence type="ECO:0000256" key="10">
    <source>
        <dbReference type="ARBA" id="ARBA00022982"/>
    </source>
</evidence>
<gene>
    <name evidence="20" type="primary">NAD2</name>
</gene>
<feature type="transmembrane region" description="Helical" evidence="18">
    <location>
        <begin position="43"/>
        <end position="64"/>
    </location>
</feature>
<keyword evidence="14 20" id="KW-0496">Mitochondrion</keyword>
<feature type="transmembrane region" description="Helical" evidence="18">
    <location>
        <begin position="194"/>
        <end position="214"/>
    </location>
</feature>
<dbReference type="GO" id="GO:0008137">
    <property type="term" value="F:NADH dehydrogenase (ubiquinone) activity"/>
    <property type="evidence" value="ECO:0007669"/>
    <property type="project" value="UniProtKB-EC"/>
</dbReference>
<accession>A0A0U1ZYK6</accession>
<dbReference type="GO" id="GO:0005743">
    <property type="term" value="C:mitochondrial inner membrane"/>
    <property type="evidence" value="ECO:0007669"/>
    <property type="project" value="UniProtKB-SubCell"/>
</dbReference>
<dbReference type="Pfam" id="PF00361">
    <property type="entry name" value="Proton_antipo_M"/>
    <property type="match status" value="1"/>
</dbReference>
<dbReference type="EC" id="7.1.1.2" evidence="3"/>
<evidence type="ECO:0000256" key="18">
    <source>
        <dbReference type="SAM" id="Phobius"/>
    </source>
</evidence>
<keyword evidence="5" id="KW-0813">Transport</keyword>
<comment type="catalytic activity">
    <reaction evidence="17">
        <text>a ubiquinone + NADH + 5 H(+)(in) = a ubiquinol + NAD(+) + 4 H(+)(out)</text>
        <dbReference type="Rhea" id="RHEA:29091"/>
        <dbReference type="Rhea" id="RHEA-COMP:9565"/>
        <dbReference type="Rhea" id="RHEA-COMP:9566"/>
        <dbReference type="ChEBI" id="CHEBI:15378"/>
        <dbReference type="ChEBI" id="CHEBI:16389"/>
        <dbReference type="ChEBI" id="CHEBI:17976"/>
        <dbReference type="ChEBI" id="CHEBI:57540"/>
        <dbReference type="ChEBI" id="CHEBI:57945"/>
        <dbReference type="EC" id="7.1.1.2"/>
    </reaction>
</comment>
<evidence type="ECO:0000256" key="6">
    <source>
        <dbReference type="ARBA" id="ARBA00022660"/>
    </source>
</evidence>
<keyword evidence="15 18" id="KW-0472">Membrane</keyword>
<feature type="transmembrane region" description="Helical" evidence="18">
    <location>
        <begin position="73"/>
        <end position="93"/>
    </location>
</feature>
<evidence type="ECO:0000256" key="14">
    <source>
        <dbReference type="ARBA" id="ARBA00023128"/>
    </source>
</evidence>
<feature type="transmembrane region" description="Helical" evidence="18">
    <location>
        <begin position="160"/>
        <end position="182"/>
    </location>
</feature>
<keyword evidence="10" id="KW-0249">Electron transport</keyword>
<keyword evidence="7 18" id="KW-0812">Transmembrane</keyword>
<proteinExistence type="inferred from homology"/>
<reference evidence="20" key="1">
    <citation type="journal article" date="2016" name="PLoS ONE">
        <title>The Complete Female- and Male-Transmitted Mitochondrial Genome of Meretrix lamarckii.</title>
        <authorList>
            <person name="Bettinazzi S."/>
            <person name="Plazzi F."/>
            <person name="Passamonti M."/>
        </authorList>
    </citation>
    <scope>NUCLEOTIDE SEQUENCE</scope>
    <source>
        <tissue evidence="20">Gonads</tissue>
    </source>
</reference>
<evidence type="ECO:0000256" key="12">
    <source>
        <dbReference type="ARBA" id="ARBA00023027"/>
    </source>
</evidence>
<evidence type="ECO:0000259" key="19">
    <source>
        <dbReference type="Pfam" id="PF00361"/>
    </source>
</evidence>
<dbReference type="EMBL" id="KP244452">
    <property type="protein sequence ID" value="AKE36675.1"/>
    <property type="molecule type" value="Genomic_DNA"/>
</dbReference>
<geneLocation type="mitochondrion" evidence="20"/>
<protein>
    <recommendedName>
        <fullName evidence="4">NADH-ubiquinone oxidoreductase chain 2</fullName>
        <ecNumber evidence="3">7.1.1.2</ecNumber>
    </recommendedName>
    <alternativeName>
        <fullName evidence="16">NADH dehydrogenase subunit 2</fullName>
    </alternativeName>
</protein>
<feature type="transmembrane region" description="Helical" evidence="18">
    <location>
        <begin position="12"/>
        <end position="37"/>
    </location>
</feature>
<keyword evidence="11 18" id="KW-1133">Transmembrane helix</keyword>
<evidence type="ECO:0000256" key="5">
    <source>
        <dbReference type="ARBA" id="ARBA00022448"/>
    </source>
</evidence>
<evidence type="ECO:0000256" key="17">
    <source>
        <dbReference type="ARBA" id="ARBA00049551"/>
    </source>
</evidence>
<dbReference type="AlphaFoldDB" id="A0A0U1ZYK6"/>
<dbReference type="InterPro" id="IPR001750">
    <property type="entry name" value="ND/Mrp_TM"/>
</dbReference>
<sequence length="351" mass="38516">MMETKFVFSPKIYSLLYSICSLMALVVLMCGVVGSLISSGVLGVWVGMEVNFLGAICFMSGVYVEESESVMKYFIIQVVGSCFLILGLLMLLYGEFLVLVESFSMMGLAIKLGIFPFHFWVPGVMSSLSWFSCFVISVVQKVAPLWLLSNFCLGSGVVNVVEVLGVLTCLVGCVGGIGMLNYRALMGYSSLSHLGFMVILCLVEMGLFWSYLVIYGLLNLGLMASLWSLSIYSYSDLLKEGGVSFYTELMWVSFYFLSLAGVPPFSGIFLKVYFLVSCLTFAPLGCILCLMSSVASVYFYLGVVIDMVVYWGKSTCIMFGKGNNGYTYLISFVSAIMNIGIGYPLFLFCGT</sequence>
<evidence type="ECO:0000256" key="1">
    <source>
        <dbReference type="ARBA" id="ARBA00004448"/>
    </source>
</evidence>
<name>A0A0U1ZYK6_9BIVA</name>
<evidence type="ECO:0000256" key="3">
    <source>
        <dbReference type="ARBA" id="ARBA00012944"/>
    </source>
</evidence>
<keyword evidence="12" id="KW-0520">NAD</keyword>
<dbReference type="GO" id="GO:0006120">
    <property type="term" value="P:mitochondrial electron transport, NADH to ubiquinone"/>
    <property type="evidence" value="ECO:0007669"/>
    <property type="project" value="TreeGrafter"/>
</dbReference>
<evidence type="ECO:0000256" key="16">
    <source>
        <dbReference type="ARBA" id="ARBA00031028"/>
    </source>
</evidence>
<feature type="transmembrane region" description="Helical" evidence="18">
    <location>
        <begin position="249"/>
        <end position="266"/>
    </location>
</feature>
<organism evidence="20">
    <name type="scientific">Meretrix lamarckii</name>
    <name type="common">Korean hard clam</name>
    <dbReference type="NCBI Taxonomy" id="157363"/>
    <lineage>
        <taxon>Eukaryota</taxon>
        <taxon>Metazoa</taxon>
        <taxon>Spiralia</taxon>
        <taxon>Lophotrochozoa</taxon>
        <taxon>Mollusca</taxon>
        <taxon>Bivalvia</taxon>
        <taxon>Autobranchia</taxon>
        <taxon>Heteroconchia</taxon>
        <taxon>Euheterodonta</taxon>
        <taxon>Imparidentia</taxon>
        <taxon>Neoheterodontei</taxon>
        <taxon>Venerida</taxon>
        <taxon>Veneroidea</taxon>
        <taxon>Veneridae</taxon>
        <taxon>Meretrix</taxon>
    </lineage>
</organism>
<comment type="similarity">
    <text evidence="2">Belongs to the complex I subunit 2 family.</text>
</comment>
<evidence type="ECO:0000256" key="8">
    <source>
        <dbReference type="ARBA" id="ARBA00022792"/>
    </source>
</evidence>
<feature type="domain" description="NADH:quinone oxidoreductase/Mrp antiporter transmembrane" evidence="19">
    <location>
        <begin position="40"/>
        <end position="290"/>
    </location>
</feature>
<keyword evidence="6" id="KW-0679">Respiratory chain</keyword>
<evidence type="ECO:0000256" key="11">
    <source>
        <dbReference type="ARBA" id="ARBA00022989"/>
    </source>
</evidence>
<keyword evidence="9" id="KW-1278">Translocase</keyword>
<feature type="transmembrane region" description="Helical" evidence="18">
    <location>
        <begin position="128"/>
        <end position="148"/>
    </location>
</feature>
<evidence type="ECO:0000256" key="2">
    <source>
        <dbReference type="ARBA" id="ARBA00007012"/>
    </source>
</evidence>
<evidence type="ECO:0000256" key="9">
    <source>
        <dbReference type="ARBA" id="ARBA00022967"/>
    </source>
</evidence>